<gene>
    <name evidence="1" type="ORF">ALP97_200276</name>
</gene>
<evidence type="ECO:0000313" key="2">
    <source>
        <dbReference type="Proteomes" id="UP000277179"/>
    </source>
</evidence>
<dbReference type="EMBL" id="RBRL01000157">
    <property type="protein sequence ID" value="RMQ89555.1"/>
    <property type="molecule type" value="Genomic_DNA"/>
</dbReference>
<reference evidence="1 2" key="1">
    <citation type="submission" date="2018-08" db="EMBL/GenBank/DDBJ databases">
        <title>Recombination of ecologically and evolutionarily significant loci maintains genetic cohesion in the Pseudomonas syringae species complex.</title>
        <authorList>
            <person name="Dillon M."/>
            <person name="Thakur S."/>
            <person name="Almeida R.N.D."/>
            <person name="Weir B.S."/>
            <person name="Guttman D.S."/>
        </authorList>
    </citation>
    <scope>NUCLEOTIDE SEQUENCE [LARGE SCALE GENOMIC DNA]</scope>
    <source>
        <strain evidence="1 2">ICMP 11288</strain>
    </source>
</reference>
<accession>A0A3M4QGG7</accession>
<comment type="caution">
    <text evidence="1">The sequence shown here is derived from an EMBL/GenBank/DDBJ whole genome shotgun (WGS) entry which is preliminary data.</text>
</comment>
<dbReference type="Proteomes" id="UP000277179">
    <property type="component" value="Unassembled WGS sequence"/>
</dbReference>
<dbReference type="AlphaFoldDB" id="A0A3M4QGG7"/>
<protein>
    <submittedName>
        <fullName evidence="1">Uncharacterized protein</fullName>
    </submittedName>
</protein>
<proteinExistence type="predicted"/>
<evidence type="ECO:0000313" key="1">
    <source>
        <dbReference type="EMBL" id="RMQ89555.1"/>
    </source>
</evidence>
<sequence>MPLLAKYWAKSRAKILHHCLRFLSVSLPLDVVFLYPYIKQLTTGIQPPRLYRSDHDY</sequence>
<organism evidence="1 2">
    <name type="scientific">Pseudomonas salomonii</name>
    <dbReference type="NCBI Taxonomy" id="191391"/>
    <lineage>
        <taxon>Bacteria</taxon>
        <taxon>Pseudomonadati</taxon>
        <taxon>Pseudomonadota</taxon>
        <taxon>Gammaproteobacteria</taxon>
        <taxon>Pseudomonadales</taxon>
        <taxon>Pseudomonadaceae</taxon>
        <taxon>Pseudomonas</taxon>
    </lineage>
</organism>
<name>A0A3M4QGG7_9PSED</name>